<evidence type="ECO:0000313" key="2">
    <source>
        <dbReference type="Proteomes" id="UP001044222"/>
    </source>
</evidence>
<sequence length="80" mass="8760">MELNRVYGNAFGRRYRRSNVASFSRGPSFPRADTVQVETNLIFQNETVVPNATQAATVLRQAINNSNTFLDAVPGSINAG</sequence>
<dbReference type="AlphaFoldDB" id="A0A9D3RYV1"/>
<evidence type="ECO:0008006" key="3">
    <source>
        <dbReference type="Google" id="ProtNLM"/>
    </source>
</evidence>
<protein>
    <recommendedName>
        <fullName evidence="3">SEA domain-containing protein</fullName>
    </recommendedName>
</protein>
<reference evidence="1" key="1">
    <citation type="submission" date="2021-01" db="EMBL/GenBank/DDBJ databases">
        <title>A chromosome-scale assembly of European eel, Anguilla anguilla.</title>
        <authorList>
            <person name="Henkel C."/>
            <person name="Jong-Raadsen S.A."/>
            <person name="Dufour S."/>
            <person name="Weltzien F.-A."/>
            <person name="Palstra A.P."/>
            <person name="Pelster B."/>
            <person name="Spaink H.P."/>
            <person name="Van Den Thillart G.E."/>
            <person name="Jansen H."/>
            <person name="Zahm M."/>
            <person name="Klopp C."/>
            <person name="Cedric C."/>
            <person name="Louis A."/>
            <person name="Berthelot C."/>
            <person name="Parey E."/>
            <person name="Roest Crollius H."/>
            <person name="Montfort J."/>
            <person name="Robinson-Rechavi M."/>
            <person name="Bucao C."/>
            <person name="Bouchez O."/>
            <person name="Gislard M."/>
            <person name="Lluch J."/>
            <person name="Milhes M."/>
            <person name="Lampietro C."/>
            <person name="Lopez Roques C."/>
            <person name="Donnadieu C."/>
            <person name="Braasch I."/>
            <person name="Desvignes T."/>
            <person name="Postlethwait J."/>
            <person name="Bobe J."/>
            <person name="Guiguen Y."/>
            <person name="Dirks R."/>
        </authorList>
    </citation>
    <scope>NUCLEOTIDE SEQUENCE</scope>
    <source>
        <strain evidence="1">Tag_6206</strain>
        <tissue evidence="1">Liver</tissue>
    </source>
</reference>
<name>A0A9D3RYV1_ANGAN</name>
<proteinExistence type="predicted"/>
<dbReference type="EMBL" id="JAFIRN010000005">
    <property type="protein sequence ID" value="KAG5848295.1"/>
    <property type="molecule type" value="Genomic_DNA"/>
</dbReference>
<evidence type="ECO:0000313" key="1">
    <source>
        <dbReference type="EMBL" id="KAG5848295.1"/>
    </source>
</evidence>
<dbReference type="Proteomes" id="UP001044222">
    <property type="component" value="Unassembled WGS sequence"/>
</dbReference>
<keyword evidence="2" id="KW-1185">Reference proteome</keyword>
<accession>A0A9D3RYV1</accession>
<gene>
    <name evidence="1" type="ORF">ANANG_G00096980</name>
</gene>
<organism evidence="1 2">
    <name type="scientific">Anguilla anguilla</name>
    <name type="common">European freshwater eel</name>
    <name type="synonym">Muraena anguilla</name>
    <dbReference type="NCBI Taxonomy" id="7936"/>
    <lineage>
        <taxon>Eukaryota</taxon>
        <taxon>Metazoa</taxon>
        <taxon>Chordata</taxon>
        <taxon>Craniata</taxon>
        <taxon>Vertebrata</taxon>
        <taxon>Euteleostomi</taxon>
        <taxon>Actinopterygii</taxon>
        <taxon>Neopterygii</taxon>
        <taxon>Teleostei</taxon>
        <taxon>Anguilliformes</taxon>
        <taxon>Anguillidae</taxon>
        <taxon>Anguilla</taxon>
    </lineage>
</organism>
<comment type="caution">
    <text evidence="1">The sequence shown here is derived from an EMBL/GenBank/DDBJ whole genome shotgun (WGS) entry which is preliminary data.</text>
</comment>